<reference evidence="10" key="1">
    <citation type="submission" date="2022-12" db="EMBL/GenBank/DDBJ databases">
        <authorList>
            <person name="Petersen C."/>
        </authorList>
    </citation>
    <scope>NUCLEOTIDE SEQUENCE</scope>
    <source>
        <strain evidence="10">IBT 29677</strain>
    </source>
</reference>
<dbReference type="InterPro" id="IPR011990">
    <property type="entry name" value="TPR-like_helical_dom_sf"/>
</dbReference>
<dbReference type="Gene3D" id="1.25.40.10">
    <property type="entry name" value="Tetratricopeptide repeat domain"/>
    <property type="match status" value="2"/>
</dbReference>
<evidence type="ECO:0000256" key="6">
    <source>
        <dbReference type="ARBA" id="ARBA00022825"/>
    </source>
</evidence>
<dbReference type="CDD" id="cd00306">
    <property type="entry name" value="Peptidases_S8_S53"/>
    <property type="match status" value="1"/>
</dbReference>
<gene>
    <name evidence="10" type="ORF">N7509_009877</name>
</gene>
<dbReference type="PANTHER" id="PTHR45641:SF19">
    <property type="entry name" value="NEPHROCYSTIN-3"/>
    <property type="match status" value="1"/>
</dbReference>
<dbReference type="Pfam" id="PF13374">
    <property type="entry name" value="TPR_10"/>
    <property type="match status" value="2"/>
</dbReference>
<dbReference type="SUPFAM" id="SSF48452">
    <property type="entry name" value="TPR-like"/>
    <property type="match status" value="2"/>
</dbReference>
<dbReference type="InterPro" id="IPR023827">
    <property type="entry name" value="Peptidase_S8_Asp-AS"/>
</dbReference>
<feature type="domain" description="Peptidase S8/S53" evidence="9">
    <location>
        <begin position="486"/>
        <end position="708"/>
    </location>
</feature>
<keyword evidence="7" id="KW-0865">Zymogen</keyword>
<dbReference type="Proteomes" id="UP001147747">
    <property type="component" value="Unassembled WGS sequence"/>
</dbReference>
<evidence type="ECO:0000313" key="10">
    <source>
        <dbReference type="EMBL" id="KAJ5387336.1"/>
    </source>
</evidence>
<reference evidence="10" key="2">
    <citation type="journal article" date="2023" name="IMA Fungus">
        <title>Comparative genomic study of the Penicillium genus elucidates a diverse pangenome and 15 lateral gene transfer events.</title>
        <authorList>
            <person name="Petersen C."/>
            <person name="Sorensen T."/>
            <person name="Nielsen M.R."/>
            <person name="Sondergaard T.E."/>
            <person name="Sorensen J.L."/>
            <person name="Fitzpatrick D.A."/>
            <person name="Frisvad J.C."/>
            <person name="Nielsen K.L."/>
        </authorList>
    </citation>
    <scope>NUCLEOTIDE SEQUENCE</scope>
    <source>
        <strain evidence="10">IBT 29677</strain>
    </source>
</reference>
<keyword evidence="3" id="KW-0677">Repeat</keyword>
<evidence type="ECO:0000259" key="9">
    <source>
        <dbReference type="Pfam" id="PF00082"/>
    </source>
</evidence>
<dbReference type="Pfam" id="PF00082">
    <property type="entry name" value="Peptidase_S8"/>
    <property type="match status" value="1"/>
</dbReference>
<comment type="caution">
    <text evidence="10">The sequence shown here is derived from an EMBL/GenBank/DDBJ whole genome shotgun (WGS) entry which is preliminary data.</text>
</comment>
<protein>
    <recommendedName>
        <fullName evidence="9">Peptidase S8/S53 domain-containing protein</fullName>
    </recommendedName>
</protein>
<dbReference type="InterPro" id="IPR015500">
    <property type="entry name" value="Peptidase_S8_subtilisin-rel"/>
</dbReference>
<dbReference type="InterPro" id="IPR000209">
    <property type="entry name" value="Peptidase_S8/S53_dom"/>
</dbReference>
<accession>A0A9X0B434</accession>
<dbReference type="GeneID" id="81373494"/>
<evidence type="ECO:0000256" key="8">
    <source>
        <dbReference type="PROSITE-ProRule" id="PRU01240"/>
    </source>
</evidence>
<feature type="active site" description="Charge relay system" evidence="8">
    <location>
        <position position="526"/>
    </location>
</feature>
<dbReference type="PROSITE" id="PS51892">
    <property type="entry name" value="SUBTILASE"/>
    <property type="match status" value="1"/>
</dbReference>
<evidence type="ECO:0000256" key="5">
    <source>
        <dbReference type="ARBA" id="ARBA00022803"/>
    </source>
</evidence>
<dbReference type="EMBL" id="JAPZBU010000009">
    <property type="protein sequence ID" value="KAJ5387336.1"/>
    <property type="molecule type" value="Genomic_DNA"/>
</dbReference>
<evidence type="ECO:0000256" key="2">
    <source>
        <dbReference type="ARBA" id="ARBA00022729"/>
    </source>
</evidence>
<dbReference type="RefSeq" id="XP_056485134.1">
    <property type="nucleotide sequence ID" value="XM_056634514.1"/>
</dbReference>
<evidence type="ECO:0000313" key="11">
    <source>
        <dbReference type="Proteomes" id="UP001147747"/>
    </source>
</evidence>
<evidence type="ECO:0000256" key="4">
    <source>
        <dbReference type="ARBA" id="ARBA00022801"/>
    </source>
</evidence>
<dbReference type="SUPFAM" id="SSF52743">
    <property type="entry name" value="Subtilisin-like"/>
    <property type="match status" value="1"/>
</dbReference>
<name>A0A9X0B434_9EURO</name>
<keyword evidence="1 8" id="KW-0645">Protease</keyword>
<comment type="similarity">
    <text evidence="8">Belongs to the peptidase S8 family.</text>
</comment>
<keyword evidence="5" id="KW-0802">TPR repeat</keyword>
<sequence length="774" mass="87395">MEPRQHDQFQVKEESFAYGTESLFPSQHGLPITYQNRDRETEKTETLCQLECTVMAWERAQGEENFSLLGAQHNLAVAYRKNGQTQKAIGLLEHVVTVRKKILPELDPYLLGSQYDLAVMYRTCDRVHKAVQLLEHVMAVGRRAWPEDTSLLVSSSYQLALAYRAGGQIKEAVQHFEHVVAVRERTLPENDSSLLRSQYQLAVAYRINGQIKEAVQLFGHVVTLQEKTLAEEDPSLLWSQHNLAVAYRSDGQIEKALELLEHVVAVRQRTRTEDDPALLASKHDLAVAYWSGGQNKKAVQLFENVVGAQKRLLGEEDSSLLASMCQLALMYQTDAVRNAVHLLKDVITMQERTTENHLHRNVPRKMLENATQIENLIQRAVHGFDLMDAHAGSQALDLGSPLQQSDVAINSPFDSAVTTESHYIRGRVSGGSEFENSDINRAIFELFGVEDQGPPSSRECENTKKWMSLFNHLRTDFGIGREPERIKVAIIDTGFDINHPRLNGENRIKEYKSFNGGDVTVDTSGHGTHIAGILLELTSNVDLYIEKFVNSRICGEEENITIRERIVRALRHARETWKVHMISLSFGFNKTGTRDEVKEEVEECLNNNIVVFASASNDGGNRPRTYPGKYNRVLCIHSASGVGDKSWFSPTPEEPDTKQDNFSAVGDCVSSYWPLNDPNVANVGSKYMSGTSFATPVAVSIAAFMLGYIQRKIPHYDWNIKPRSPEGIQKIFRMMSKGNKRDGYDWISPQWFFGNYLPEKIKSDLIHEPQGYKC</sequence>
<evidence type="ECO:0000256" key="1">
    <source>
        <dbReference type="ARBA" id="ARBA00022670"/>
    </source>
</evidence>
<dbReference type="AlphaFoldDB" id="A0A9X0B434"/>
<keyword evidence="11" id="KW-1185">Reference proteome</keyword>
<dbReference type="PANTHER" id="PTHR45641">
    <property type="entry name" value="TETRATRICOPEPTIDE REPEAT PROTEIN (AFU_ORTHOLOGUE AFUA_6G03870)"/>
    <property type="match status" value="1"/>
</dbReference>
<dbReference type="SMART" id="SM00028">
    <property type="entry name" value="TPR"/>
    <property type="match status" value="5"/>
</dbReference>
<keyword evidence="6 8" id="KW-0720">Serine protease</keyword>
<dbReference type="Pfam" id="PF13424">
    <property type="entry name" value="TPR_12"/>
    <property type="match status" value="2"/>
</dbReference>
<dbReference type="Gene3D" id="3.40.50.200">
    <property type="entry name" value="Peptidase S8/S53 domain"/>
    <property type="match status" value="1"/>
</dbReference>
<proteinExistence type="inferred from homology"/>
<dbReference type="PRINTS" id="PR00723">
    <property type="entry name" value="SUBTILISIN"/>
</dbReference>
<keyword evidence="4 8" id="KW-0378">Hydrolase</keyword>
<dbReference type="InterPro" id="IPR036852">
    <property type="entry name" value="Peptidase_S8/S53_dom_sf"/>
</dbReference>
<dbReference type="OrthoDB" id="206201at2759"/>
<keyword evidence="2" id="KW-0732">Signal</keyword>
<evidence type="ECO:0000256" key="7">
    <source>
        <dbReference type="ARBA" id="ARBA00023145"/>
    </source>
</evidence>
<organism evidence="10 11">
    <name type="scientific">Penicillium cosmopolitanum</name>
    <dbReference type="NCBI Taxonomy" id="1131564"/>
    <lineage>
        <taxon>Eukaryota</taxon>
        <taxon>Fungi</taxon>
        <taxon>Dikarya</taxon>
        <taxon>Ascomycota</taxon>
        <taxon>Pezizomycotina</taxon>
        <taxon>Eurotiomycetes</taxon>
        <taxon>Eurotiomycetidae</taxon>
        <taxon>Eurotiales</taxon>
        <taxon>Aspergillaceae</taxon>
        <taxon>Penicillium</taxon>
    </lineage>
</organism>
<dbReference type="InterPro" id="IPR019734">
    <property type="entry name" value="TPR_rpt"/>
</dbReference>
<dbReference type="GO" id="GO:0006508">
    <property type="term" value="P:proteolysis"/>
    <property type="evidence" value="ECO:0007669"/>
    <property type="project" value="UniProtKB-KW"/>
</dbReference>
<feature type="active site" description="Charge relay system" evidence="8">
    <location>
        <position position="492"/>
    </location>
</feature>
<dbReference type="PROSITE" id="PS00136">
    <property type="entry name" value="SUBTILASE_ASP"/>
    <property type="match status" value="1"/>
</dbReference>
<dbReference type="GO" id="GO:0004252">
    <property type="term" value="F:serine-type endopeptidase activity"/>
    <property type="evidence" value="ECO:0007669"/>
    <property type="project" value="UniProtKB-UniRule"/>
</dbReference>
<evidence type="ECO:0000256" key="3">
    <source>
        <dbReference type="ARBA" id="ARBA00022737"/>
    </source>
</evidence>
<feature type="active site" description="Charge relay system" evidence="8">
    <location>
        <position position="692"/>
    </location>
</feature>